<proteinExistence type="predicted"/>
<dbReference type="AlphaFoldDB" id="A0A8S2D8B3"/>
<organism evidence="2 4">
    <name type="scientific">Didymodactylos carnosus</name>
    <dbReference type="NCBI Taxonomy" id="1234261"/>
    <lineage>
        <taxon>Eukaryota</taxon>
        <taxon>Metazoa</taxon>
        <taxon>Spiralia</taxon>
        <taxon>Gnathifera</taxon>
        <taxon>Rotifera</taxon>
        <taxon>Eurotatoria</taxon>
        <taxon>Bdelloidea</taxon>
        <taxon>Philodinida</taxon>
        <taxon>Philodinidae</taxon>
        <taxon>Didymodactylos</taxon>
    </lineage>
</organism>
<accession>A0A8S2D8B3</accession>
<reference evidence="2" key="1">
    <citation type="submission" date="2021-02" db="EMBL/GenBank/DDBJ databases">
        <authorList>
            <person name="Nowell W R."/>
        </authorList>
    </citation>
    <scope>NUCLEOTIDE SEQUENCE</scope>
</reference>
<comment type="caution">
    <text evidence="2">The sequence shown here is derived from an EMBL/GenBank/DDBJ whole genome shotgun (WGS) entry which is preliminary data.</text>
</comment>
<evidence type="ECO:0000313" key="2">
    <source>
        <dbReference type="EMBL" id="CAF0904279.1"/>
    </source>
</evidence>
<dbReference type="EMBL" id="CAJOBA010003517">
    <property type="protein sequence ID" value="CAF3684431.1"/>
    <property type="molecule type" value="Genomic_DNA"/>
</dbReference>
<feature type="compositionally biased region" description="Pro residues" evidence="1">
    <location>
        <begin position="74"/>
        <end position="87"/>
    </location>
</feature>
<evidence type="ECO:0000256" key="1">
    <source>
        <dbReference type="SAM" id="MobiDB-lite"/>
    </source>
</evidence>
<gene>
    <name evidence="2" type="ORF">OVA965_LOCUS9786</name>
    <name evidence="3" type="ORF">TMI583_LOCUS9782</name>
</gene>
<feature type="region of interest" description="Disordered" evidence="1">
    <location>
        <begin position="160"/>
        <end position="188"/>
    </location>
</feature>
<name>A0A8S2D8B3_9BILA</name>
<evidence type="ECO:0000313" key="3">
    <source>
        <dbReference type="EMBL" id="CAF3684431.1"/>
    </source>
</evidence>
<feature type="region of interest" description="Disordered" evidence="1">
    <location>
        <begin position="71"/>
        <end position="106"/>
    </location>
</feature>
<evidence type="ECO:0000313" key="4">
    <source>
        <dbReference type="Proteomes" id="UP000677228"/>
    </source>
</evidence>
<sequence>MKNNAKKKARKQKITLETFTKTTFELRTTNLSFVTSAPSSSFLCTIVRIPPSRVKLLSHYNYQSLTAFTYQQSPPTPLSPPLSPPLPSSQSITYRSNESSTSSPFKWGIPKIRRKRKATERDSIDEYIESKYRAIESTSLSPKSPIQYTLRPRKPMEQLDDYSADLSNPSEDDDHNVVPQASPRNTHLNKEDNDRIMAYWKLKHNISDHALNDLHQIHTSVPSVWSIRNIRRRLNNNIHVKNTEFGSYVTMEDAIKTLIHINGSIITKIQRTMTIRLSIDGTQIGEKLKLLVLCISCTQFNSTQQISSKLLPIGLFKIDVEDYETVKKVIPNEIIRSIIQERKLIVNGDEFSIKFKLACDYKMLLILFGLNAVSGTYFCPWCKVTTATINQLGSFSAFDRSKGARNMEEAKEEFKKNSDKRRYGYKNEPIFGTRFRFQDARPDLFHCEHRVHDIFMKHILGLVNEQYDMYNNDQVEPLLRELHSISEQQKETAVLAYIKFQVKDGNLTTTGRITNGMQRKFFNEIPLGRILYDIPTQTFEIMYLITHFHQLIKLYGKRQSNDIYFTKLKKYSIEWVKQFGDVFGDAYITPYMHVLSDHMHEFQELDEDDELSCFNLQGAEKYNDLTTTDYFRSTNKHHNSTEQMIRKKFQQAHILLNEEETTALFRDINLKNLPINSFYDHETIYVFLPA</sequence>
<protein>
    <submittedName>
        <fullName evidence="2">Uncharacterized protein</fullName>
    </submittedName>
</protein>
<dbReference type="PANTHER" id="PTHR31424:SF3">
    <property type="entry name" value="RING-TYPE DOMAIN-CONTAINING PROTEIN"/>
    <property type="match status" value="1"/>
</dbReference>
<feature type="compositionally biased region" description="Polar residues" evidence="1">
    <location>
        <begin position="92"/>
        <end position="104"/>
    </location>
</feature>
<dbReference type="EMBL" id="CAJNOK010003516">
    <property type="protein sequence ID" value="CAF0904279.1"/>
    <property type="molecule type" value="Genomic_DNA"/>
</dbReference>
<dbReference type="Proteomes" id="UP000677228">
    <property type="component" value="Unassembled WGS sequence"/>
</dbReference>
<dbReference type="Proteomes" id="UP000682733">
    <property type="component" value="Unassembled WGS sequence"/>
</dbReference>
<dbReference type="PANTHER" id="PTHR31424">
    <property type="entry name" value="PROTEIN CBG23806"/>
    <property type="match status" value="1"/>
</dbReference>